<accession>A0A565AT99</accession>
<evidence type="ECO:0000256" key="1">
    <source>
        <dbReference type="SAM" id="SignalP"/>
    </source>
</evidence>
<comment type="caution">
    <text evidence="2">The sequence shown here is derived from an EMBL/GenBank/DDBJ whole genome shotgun (WGS) entry which is preliminary data.</text>
</comment>
<evidence type="ECO:0000313" key="3">
    <source>
        <dbReference type="Proteomes" id="UP000489600"/>
    </source>
</evidence>
<keyword evidence="3" id="KW-1185">Reference proteome</keyword>
<evidence type="ECO:0000313" key="2">
    <source>
        <dbReference type="EMBL" id="VVA92626.1"/>
    </source>
</evidence>
<proteinExistence type="predicted"/>
<dbReference type="EMBL" id="CABITT030000001">
    <property type="protein sequence ID" value="VVA92626.1"/>
    <property type="molecule type" value="Genomic_DNA"/>
</dbReference>
<feature type="chain" id="PRO_5022138065" evidence="1">
    <location>
        <begin position="22"/>
        <end position="89"/>
    </location>
</feature>
<organism evidence="2 3">
    <name type="scientific">Arabis nemorensis</name>
    <dbReference type="NCBI Taxonomy" id="586526"/>
    <lineage>
        <taxon>Eukaryota</taxon>
        <taxon>Viridiplantae</taxon>
        <taxon>Streptophyta</taxon>
        <taxon>Embryophyta</taxon>
        <taxon>Tracheophyta</taxon>
        <taxon>Spermatophyta</taxon>
        <taxon>Magnoliopsida</taxon>
        <taxon>eudicotyledons</taxon>
        <taxon>Gunneridae</taxon>
        <taxon>Pentapetalae</taxon>
        <taxon>rosids</taxon>
        <taxon>malvids</taxon>
        <taxon>Brassicales</taxon>
        <taxon>Brassicaceae</taxon>
        <taxon>Arabideae</taxon>
        <taxon>Arabis</taxon>
    </lineage>
</organism>
<dbReference type="AlphaFoldDB" id="A0A565AT99"/>
<gene>
    <name evidence="2" type="ORF">ANE_LOCUS3071</name>
</gene>
<sequence>MVHKVATVGFVGFLVFRGVQGLTGSNGSVKRKEQNIIRFLLSQVEAASLLSIVDVNGDKAAPIYKFLKSSKGGLVSLIALFPLELKPLL</sequence>
<protein>
    <submittedName>
        <fullName evidence="2">Uncharacterized protein</fullName>
    </submittedName>
</protein>
<keyword evidence="1" id="KW-0732">Signal</keyword>
<dbReference type="Proteomes" id="UP000489600">
    <property type="component" value="Unassembled WGS sequence"/>
</dbReference>
<reference evidence="2" key="1">
    <citation type="submission" date="2019-07" db="EMBL/GenBank/DDBJ databases">
        <authorList>
            <person name="Dittberner H."/>
        </authorList>
    </citation>
    <scope>NUCLEOTIDE SEQUENCE [LARGE SCALE GENOMIC DNA]</scope>
</reference>
<name>A0A565AT99_9BRAS</name>
<dbReference type="OrthoDB" id="44736at2759"/>
<feature type="signal peptide" evidence="1">
    <location>
        <begin position="1"/>
        <end position="21"/>
    </location>
</feature>